<accession>Q30S23</accession>
<dbReference type="GO" id="GO:0004115">
    <property type="term" value="F:3',5'-cyclic-AMP phosphodiesterase activity"/>
    <property type="evidence" value="ECO:0007669"/>
    <property type="project" value="InterPro"/>
</dbReference>
<dbReference type="eggNOG" id="COG3437">
    <property type="taxonomic scope" value="Bacteria"/>
</dbReference>
<dbReference type="KEGG" id="tdn:Suden_0930"/>
<dbReference type="OrthoDB" id="9769359at2"/>
<dbReference type="SUPFAM" id="SSF109604">
    <property type="entry name" value="HD-domain/PDEase-like"/>
    <property type="match status" value="2"/>
</dbReference>
<evidence type="ECO:0000259" key="1">
    <source>
        <dbReference type="PROSITE" id="PS51832"/>
    </source>
</evidence>
<dbReference type="InterPro" id="IPR001279">
    <property type="entry name" value="Metallo-B-lactamas"/>
</dbReference>
<dbReference type="SMART" id="SM00471">
    <property type="entry name" value="HDc"/>
    <property type="match status" value="1"/>
</dbReference>
<dbReference type="Gene3D" id="3.60.15.10">
    <property type="entry name" value="Ribonuclease Z/Hydroxyacylglutathione hydrolase-like"/>
    <property type="match status" value="1"/>
</dbReference>
<dbReference type="PANTHER" id="PTHR43155">
    <property type="entry name" value="CYCLIC DI-GMP PHOSPHODIESTERASE PA4108-RELATED"/>
    <property type="match status" value="1"/>
</dbReference>
<gene>
    <name evidence="2" type="ordered locus">Suden_0930</name>
</gene>
<keyword evidence="3" id="KW-1185">Reference proteome</keyword>
<evidence type="ECO:0000313" key="3">
    <source>
        <dbReference type="Proteomes" id="UP000002714"/>
    </source>
</evidence>
<dbReference type="eggNOG" id="COG1234">
    <property type="taxonomic scope" value="Bacteria"/>
</dbReference>
<dbReference type="Proteomes" id="UP000002714">
    <property type="component" value="Chromosome"/>
</dbReference>
<dbReference type="CDD" id="cd07735">
    <property type="entry name" value="class_II_PDE_MBL-fold"/>
    <property type="match status" value="1"/>
</dbReference>
<name>Q30S23_SULDN</name>
<dbReference type="SUPFAM" id="SSF56281">
    <property type="entry name" value="Metallo-hydrolase/oxidoreductase"/>
    <property type="match status" value="1"/>
</dbReference>
<dbReference type="HOGENOM" id="CLU_000445_92_13_7"/>
<dbReference type="EMBL" id="CP000153">
    <property type="protein sequence ID" value="ABB44208.1"/>
    <property type="molecule type" value="Genomic_DNA"/>
</dbReference>
<organism evidence="2 3">
    <name type="scientific">Sulfurimonas denitrificans (strain ATCC 33889 / DSM 1251)</name>
    <name type="common">Thiomicrospira denitrificans (strain ATCC 33889 / DSM 1251)</name>
    <dbReference type="NCBI Taxonomy" id="326298"/>
    <lineage>
        <taxon>Bacteria</taxon>
        <taxon>Pseudomonadati</taxon>
        <taxon>Campylobacterota</taxon>
        <taxon>Epsilonproteobacteria</taxon>
        <taxon>Campylobacterales</taxon>
        <taxon>Sulfurimonadaceae</taxon>
        <taxon>Sulfurimonas</taxon>
    </lineage>
</organism>
<dbReference type="GO" id="GO:0006198">
    <property type="term" value="P:cAMP catabolic process"/>
    <property type="evidence" value="ECO:0007669"/>
    <property type="project" value="InterPro"/>
</dbReference>
<dbReference type="eggNOG" id="COG2203">
    <property type="taxonomic scope" value="Bacteria"/>
</dbReference>
<dbReference type="PRINTS" id="PR00388">
    <property type="entry name" value="PDIESTERASE2"/>
</dbReference>
<dbReference type="AlphaFoldDB" id="Q30S23"/>
<dbReference type="Pfam" id="PF01590">
    <property type="entry name" value="GAF"/>
    <property type="match status" value="1"/>
</dbReference>
<dbReference type="eggNOG" id="COG2206">
    <property type="taxonomic scope" value="Bacteria"/>
</dbReference>
<dbReference type="PROSITE" id="PS51832">
    <property type="entry name" value="HD_GYP"/>
    <property type="match status" value="1"/>
</dbReference>
<evidence type="ECO:0000313" key="2">
    <source>
        <dbReference type="EMBL" id="ABB44208.1"/>
    </source>
</evidence>
<protein>
    <submittedName>
        <fullName evidence="2">Metal dependent phosphohydrolase</fullName>
    </submittedName>
</protein>
<dbReference type="RefSeq" id="WP_011372560.1">
    <property type="nucleotide sequence ID" value="NC_007575.1"/>
</dbReference>
<dbReference type="Pfam" id="PF13487">
    <property type="entry name" value="HD_5"/>
    <property type="match status" value="1"/>
</dbReference>
<proteinExistence type="predicted"/>
<dbReference type="PANTHER" id="PTHR43155:SF2">
    <property type="entry name" value="CYCLIC DI-GMP PHOSPHODIESTERASE PA4108"/>
    <property type="match status" value="1"/>
</dbReference>
<dbReference type="CDD" id="cd00077">
    <property type="entry name" value="HDc"/>
    <property type="match status" value="1"/>
</dbReference>
<dbReference type="InterPro" id="IPR000396">
    <property type="entry name" value="Pdiesterase2"/>
</dbReference>
<dbReference type="Gene3D" id="1.10.3210.10">
    <property type="entry name" value="Hypothetical protein af1432"/>
    <property type="match status" value="2"/>
</dbReference>
<dbReference type="Gene3D" id="3.30.450.40">
    <property type="match status" value="1"/>
</dbReference>
<dbReference type="SUPFAM" id="SSF55781">
    <property type="entry name" value="GAF domain-like"/>
    <property type="match status" value="1"/>
</dbReference>
<reference evidence="2 3" key="1">
    <citation type="journal article" date="2008" name="Appl. Environ. Microbiol.">
        <title>Genome of the epsilonproteobacterial chemolithoautotroph Sulfurimonas denitrificans.</title>
        <authorList>
            <person name="Sievert S.M."/>
            <person name="Scott K.M."/>
            <person name="Klotz M.G."/>
            <person name="Chain P.S.G."/>
            <person name="Hauser L.J."/>
            <person name="Hemp J."/>
            <person name="Huegler M."/>
            <person name="Land M."/>
            <person name="Lapidus A."/>
            <person name="Larimer F.W."/>
            <person name="Lucas S."/>
            <person name="Malfatti S.A."/>
            <person name="Meyer F."/>
            <person name="Paulsen I.T."/>
            <person name="Ren Q."/>
            <person name="Simon J."/>
            <person name="Bailey K."/>
            <person name="Diaz E."/>
            <person name="Fitzpatrick K.A."/>
            <person name="Glover B."/>
            <person name="Gwatney N."/>
            <person name="Korajkic A."/>
            <person name="Long A."/>
            <person name="Mobberley J.M."/>
            <person name="Pantry S.N."/>
            <person name="Pazder G."/>
            <person name="Peterson S."/>
            <person name="Quintanilla J.D."/>
            <person name="Sprinkle R."/>
            <person name="Stephens J."/>
            <person name="Thomas P."/>
            <person name="Vaughn R."/>
            <person name="Weber M.J."/>
            <person name="Wooten L.L."/>
        </authorList>
    </citation>
    <scope>NUCLEOTIDE SEQUENCE [LARGE SCALE GENOMIC DNA]</scope>
    <source>
        <strain evidence="3">ATCC 33889 / DSM 1251</strain>
    </source>
</reference>
<dbReference type="InterPro" id="IPR036866">
    <property type="entry name" value="RibonucZ/Hydroxyglut_hydro"/>
</dbReference>
<dbReference type="InterPro" id="IPR029016">
    <property type="entry name" value="GAF-like_dom_sf"/>
</dbReference>
<sequence length="796" mass="89559">MDTIKVLGAQGGRSKDSFTTSIMVTKNTVIDAGNIMQALDRDAKNINKIFFSHSHLDHIVDSAFLIDNSFATREEPLYLYGLPQTIKALKKHLFNSEIWPDFSEINLINTKTPSVVYVELELYKKYELEEGVSLTPLEANHTVECCGYLIEGKKGSILFSGDTFKNPKLWDIINSNESIKALIIDVSFPNKLTKIAQHSKHLTPHFLREELELLKRKDVKIYINHLKPFYHEEIIEELFEIGISRDRVLNDSEEICFKNGLIKRVSMQYTTEQKIQKLNKIGTALSAETNIDALLEIIVTEAKILSNADAGTLYILEDKHLHFKVAQTDSLGIKMGGISGAITWPPLPLYLQDSTPNNKMVAATCALSDIVINIPDVYEAEGFSFDGTRKFDEGTGYRSKSMLVIPLKNHESEIIGVLQLLNKYDDNNETIAFDKEDEELTLSLASQAAIAITNTTLIQGLETLLEAFLQSIIFAIGKKSPYTAGHIERMVKLTVMIAEAIDKDKGVFSAKSFSAQELKQINFAALMHDIGKLATPEQVVDKSTKLETIFDRIEVVKGRIEIIKKALEIELLNQKITLLQSGKTLHVELESEFSKKTDLLDSYFEVIQKSNRGTEFTNDEQIAIIQNIASQNWEIDGKSYLILTENEAYNLSVQKGTLTSQERAIINEHAKISIDILNKLPFPKKYKEIPQISGNHHEKINGKGYPLGLSGDEISFEARILAVADVFEALTASDRPYKKGNPLSSAMKILYFMAKDDDLDRDIVKFFYNSGLYLQYAKKLLPKESIDEVTTDFSSL</sequence>
<dbReference type="InterPro" id="IPR003607">
    <property type="entry name" value="HD/PDEase_dom"/>
</dbReference>
<dbReference type="InterPro" id="IPR003018">
    <property type="entry name" value="GAF"/>
</dbReference>
<feature type="domain" description="HD-GYP" evidence="1">
    <location>
        <begin position="571"/>
        <end position="782"/>
    </location>
</feature>
<dbReference type="STRING" id="326298.Suden_0930"/>
<dbReference type="SMART" id="SM00065">
    <property type="entry name" value="GAF"/>
    <property type="match status" value="1"/>
</dbReference>
<dbReference type="InterPro" id="IPR037522">
    <property type="entry name" value="HD_GYP_dom"/>
</dbReference>
<dbReference type="Pfam" id="PF02112">
    <property type="entry name" value="PDEase_II"/>
    <property type="match status" value="1"/>
</dbReference>
<dbReference type="SMART" id="SM00849">
    <property type="entry name" value="Lactamase_B"/>
    <property type="match status" value="1"/>
</dbReference>
<keyword evidence="2" id="KW-0378">Hydrolase</keyword>